<evidence type="ECO:0000313" key="11">
    <source>
        <dbReference type="Proteomes" id="UP000054466"/>
    </source>
</evidence>
<proteinExistence type="predicted"/>
<keyword evidence="11" id="KW-1185">Reference proteome</keyword>
<dbReference type="PANTHER" id="PTHR23502">
    <property type="entry name" value="MAJOR FACILITATOR SUPERFAMILY"/>
    <property type="match status" value="1"/>
</dbReference>
<keyword evidence="5 8" id="KW-1133">Transmembrane helix</keyword>
<evidence type="ECO:0000256" key="8">
    <source>
        <dbReference type="SAM" id="Phobius"/>
    </source>
</evidence>
<keyword evidence="3 8" id="KW-0812">Transmembrane</keyword>
<evidence type="ECO:0000256" key="7">
    <source>
        <dbReference type="SAM" id="MobiDB-lite"/>
    </source>
</evidence>
<dbReference type="AlphaFoldDB" id="A0A0D2C7Z5"/>
<evidence type="ECO:0000256" key="6">
    <source>
        <dbReference type="ARBA" id="ARBA00023136"/>
    </source>
</evidence>
<dbReference type="RefSeq" id="XP_016246811.1">
    <property type="nucleotide sequence ID" value="XM_016393392.1"/>
</dbReference>
<dbReference type="InterPro" id="IPR016164">
    <property type="entry name" value="FAD-linked_Oxase-like_C"/>
</dbReference>
<dbReference type="OrthoDB" id="5332616at2759"/>
<dbReference type="InterPro" id="IPR006094">
    <property type="entry name" value="Oxid_FAD_bind_N"/>
</dbReference>
<dbReference type="SUPFAM" id="SSF55103">
    <property type="entry name" value="FAD-linked oxidases, C-terminal domain"/>
    <property type="match status" value="1"/>
</dbReference>
<dbReference type="Pfam" id="PF02913">
    <property type="entry name" value="FAD-oxidase_C"/>
    <property type="match status" value="1"/>
</dbReference>
<dbReference type="Gene3D" id="1.20.1250.20">
    <property type="entry name" value="MFS general substrate transporter like domains"/>
    <property type="match status" value="1"/>
</dbReference>
<dbReference type="PROSITE" id="PS51387">
    <property type="entry name" value="FAD_PCMH"/>
    <property type="match status" value="1"/>
</dbReference>
<dbReference type="Pfam" id="PF07690">
    <property type="entry name" value="MFS_1"/>
    <property type="match status" value="1"/>
</dbReference>
<evidence type="ECO:0000256" key="4">
    <source>
        <dbReference type="ARBA" id="ARBA00022827"/>
    </source>
</evidence>
<comment type="subcellular location">
    <subcellularLocation>
        <location evidence="1">Membrane</location>
        <topology evidence="1">Multi-pass membrane protein</topology>
    </subcellularLocation>
</comment>
<dbReference type="InterPro" id="IPR036318">
    <property type="entry name" value="FAD-bd_PCMH-like_sf"/>
</dbReference>
<dbReference type="PANTHER" id="PTHR23502:SF2">
    <property type="entry name" value="TRANSPORTER, PUTATIVE (AFU_ORTHOLOGUE AFUA_2G08910)-RELATED"/>
    <property type="match status" value="1"/>
</dbReference>
<dbReference type="HOGENOM" id="CLU_352661_0_0_1"/>
<dbReference type="SUPFAM" id="SSF56176">
    <property type="entry name" value="FAD-binding/transporter-associated domain-like"/>
    <property type="match status" value="1"/>
</dbReference>
<evidence type="ECO:0000313" key="10">
    <source>
        <dbReference type="EMBL" id="KIW26595.1"/>
    </source>
</evidence>
<feature type="compositionally biased region" description="Basic and acidic residues" evidence="7">
    <location>
        <begin position="1"/>
        <end position="19"/>
    </location>
</feature>
<feature type="transmembrane region" description="Helical" evidence="8">
    <location>
        <begin position="179"/>
        <end position="200"/>
    </location>
</feature>
<dbReference type="STRING" id="569365.A0A0D2C7Z5"/>
<feature type="domain" description="FAD-binding PCMH-type" evidence="9">
    <location>
        <begin position="313"/>
        <end position="493"/>
    </location>
</feature>
<gene>
    <name evidence="10" type="ORF">PV07_06414</name>
</gene>
<sequence>MENDDQEKAERNDDFETEHNSPLGEKSTQCLENSAPVHTYLDRDEINSLRDEHKYYLLNHYGTLDLDPIPDLNDADPYNWPNSKKLANLVLIAFHAIMAPFTAASIQSAFESVGADLHVSLQRTPYLTSLQIVILGGAPLLWRPLSNRFGRRPIFLVSLICSLVGNVGCANSHSYATMALCRAIVAFFICPPAAIGSVVVTETFFKRDPARYMGIWTLLTTIDVPVSPFIFGSVAQRVNYRGIFYVLAINHRNLFAQALLCPLADVLPPGVNQQQFDRAFDEFEDAVGKENSFRGQALEEYVDPYELWEEEGKRKMPSAAVCPSSMDELRAALKVANKFSIPVWTFSRGKNLGYGGPAPRLNGSVALDLHRMNKIIEVNDEFSYAVVEPGVTFTDLYLYCVEHKLRVWPKILTFQRTVDRGTGFTPTATHHQHISGMEIMLADGDLVRTGQFAISNSPSAHLSKFSFGPSIEGLFLQSNLGIVTKMGIWLHPQPQAYMSCTFDMPNFEDVEVIVDIFGSLRRDGLLPNTVYVSNIVEWLGMTGKRAELWPQEGPIPDWRLCELQKQLGFGYWNVKFGLYGAKGVVQSHFDELKRIIGQKAPGSVHRLQGHLFSAEDGKLLEATSIPDPHGGFFVGVPSLWSLPMTRYRLPKEKFGIGAHADYSPIIPSDGKKVLEWVKTARGICEGQGFDLFCDFFMHERHLIFVNMMVFDKANPGHRKAVDTIFRDLYKEGRQRGFSKYRSHINYMDLVADAYDFNDHAYRRFVERLKDTVDPNGILSPGKQGIWPAKYRHYREKL</sequence>
<dbReference type="InterPro" id="IPR036259">
    <property type="entry name" value="MFS_trans_sf"/>
</dbReference>
<dbReference type="EMBL" id="KN847043">
    <property type="protein sequence ID" value="KIW26595.1"/>
    <property type="molecule type" value="Genomic_DNA"/>
</dbReference>
<dbReference type="GO" id="GO:0071949">
    <property type="term" value="F:FAD binding"/>
    <property type="evidence" value="ECO:0007669"/>
    <property type="project" value="InterPro"/>
</dbReference>
<dbReference type="Pfam" id="PF01565">
    <property type="entry name" value="FAD_binding_4"/>
    <property type="match status" value="1"/>
</dbReference>
<dbReference type="InterPro" id="IPR004113">
    <property type="entry name" value="FAD-bd_oxidored_4_C"/>
</dbReference>
<protein>
    <recommendedName>
        <fullName evidence="9">FAD-binding PCMH-type domain-containing protein</fullName>
    </recommendedName>
</protein>
<keyword evidence="2" id="KW-0285">Flavoprotein</keyword>
<organism evidence="10 11">
    <name type="scientific">Cladophialophora immunda</name>
    <dbReference type="NCBI Taxonomy" id="569365"/>
    <lineage>
        <taxon>Eukaryota</taxon>
        <taxon>Fungi</taxon>
        <taxon>Dikarya</taxon>
        <taxon>Ascomycota</taxon>
        <taxon>Pezizomycotina</taxon>
        <taxon>Eurotiomycetes</taxon>
        <taxon>Chaetothyriomycetidae</taxon>
        <taxon>Chaetothyriales</taxon>
        <taxon>Herpotrichiellaceae</taxon>
        <taxon>Cladophialophora</taxon>
    </lineage>
</organism>
<reference evidence="10 11" key="1">
    <citation type="submission" date="2015-01" db="EMBL/GenBank/DDBJ databases">
        <title>The Genome Sequence of Cladophialophora immunda CBS83496.</title>
        <authorList>
            <consortium name="The Broad Institute Genomics Platform"/>
            <person name="Cuomo C."/>
            <person name="de Hoog S."/>
            <person name="Gorbushina A."/>
            <person name="Stielow B."/>
            <person name="Teixiera M."/>
            <person name="Abouelleil A."/>
            <person name="Chapman S.B."/>
            <person name="Priest M."/>
            <person name="Young S.K."/>
            <person name="Wortman J."/>
            <person name="Nusbaum C."/>
            <person name="Birren B."/>
        </authorList>
    </citation>
    <scope>NUCLEOTIDE SEQUENCE [LARGE SCALE GENOMIC DNA]</scope>
    <source>
        <strain evidence="10 11">CBS 83496</strain>
    </source>
</reference>
<accession>A0A0D2C7Z5</accession>
<keyword evidence="4" id="KW-0274">FAD</keyword>
<feature type="region of interest" description="Disordered" evidence="7">
    <location>
        <begin position="1"/>
        <end position="29"/>
    </location>
</feature>
<dbReference type="Gene3D" id="3.40.462.10">
    <property type="entry name" value="FAD-linked oxidases, C-terminal domain"/>
    <property type="match status" value="1"/>
</dbReference>
<dbReference type="InterPro" id="IPR016170">
    <property type="entry name" value="Cytok_DH_C_sf"/>
</dbReference>
<dbReference type="GO" id="GO:0005886">
    <property type="term" value="C:plasma membrane"/>
    <property type="evidence" value="ECO:0007669"/>
    <property type="project" value="TreeGrafter"/>
</dbReference>
<dbReference type="InterPro" id="IPR011701">
    <property type="entry name" value="MFS"/>
</dbReference>
<dbReference type="Gene3D" id="3.30.465.10">
    <property type="match status" value="1"/>
</dbReference>
<evidence type="ECO:0000256" key="2">
    <source>
        <dbReference type="ARBA" id="ARBA00022630"/>
    </source>
</evidence>
<name>A0A0D2C7Z5_9EURO</name>
<keyword evidence="6 8" id="KW-0472">Membrane</keyword>
<evidence type="ECO:0000256" key="3">
    <source>
        <dbReference type="ARBA" id="ARBA00022692"/>
    </source>
</evidence>
<dbReference type="VEuPathDB" id="FungiDB:PV07_06414"/>
<dbReference type="Gene3D" id="1.10.45.10">
    <property type="entry name" value="Vanillyl-alcohol Oxidase, Chain A, domain 4"/>
    <property type="match status" value="1"/>
</dbReference>
<evidence type="ECO:0000259" key="9">
    <source>
        <dbReference type="PROSITE" id="PS51387"/>
    </source>
</evidence>
<dbReference type="InterPro" id="IPR016167">
    <property type="entry name" value="FAD-bd_PCMH_sub1"/>
</dbReference>
<dbReference type="InterPro" id="IPR016166">
    <property type="entry name" value="FAD-bd_PCMH"/>
</dbReference>
<feature type="transmembrane region" description="Helical" evidence="8">
    <location>
        <begin position="86"/>
        <end position="106"/>
    </location>
</feature>
<dbReference type="SUPFAM" id="SSF103473">
    <property type="entry name" value="MFS general substrate transporter"/>
    <property type="match status" value="1"/>
</dbReference>
<dbReference type="GO" id="GO:0003824">
    <property type="term" value="F:catalytic activity"/>
    <property type="evidence" value="ECO:0007669"/>
    <property type="project" value="InterPro"/>
</dbReference>
<dbReference type="Proteomes" id="UP000054466">
    <property type="component" value="Unassembled WGS sequence"/>
</dbReference>
<dbReference type="InterPro" id="IPR016169">
    <property type="entry name" value="FAD-bd_PCMH_sub2"/>
</dbReference>
<dbReference type="Gene3D" id="3.30.43.10">
    <property type="entry name" value="Uridine Diphospho-n-acetylenolpyruvylglucosamine Reductase, domain 2"/>
    <property type="match status" value="1"/>
</dbReference>
<evidence type="ECO:0000256" key="1">
    <source>
        <dbReference type="ARBA" id="ARBA00004141"/>
    </source>
</evidence>
<feature type="transmembrane region" description="Helical" evidence="8">
    <location>
        <begin position="212"/>
        <end position="231"/>
    </location>
</feature>
<dbReference type="GO" id="GO:0022857">
    <property type="term" value="F:transmembrane transporter activity"/>
    <property type="evidence" value="ECO:0007669"/>
    <property type="project" value="InterPro"/>
</dbReference>
<dbReference type="InterPro" id="IPR016171">
    <property type="entry name" value="Vanillyl_alc_oxidase_C-sub2"/>
</dbReference>
<dbReference type="GeneID" id="27345608"/>
<feature type="transmembrane region" description="Helical" evidence="8">
    <location>
        <begin position="126"/>
        <end position="142"/>
    </location>
</feature>
<feature type="transmembrane region" description="Helical" evidence="8">
    <location>
        <begin position="154"/>
        <end position="173"/>
    </location>
</feature>
<evidence type="ECO:0000256" key="5">
    <source>
        <dbReference type="ARBA" id="ARBA00022989"/>
    </source>
</evidence>